<keyword evidence="2" id="KW-1185">Reference proteome</keyword>
<proteinExistence type="predicted"/>
<protein>
    <submittedName>
        <fullName evidence="1">Uncharacterized protein</fullName>
    </submittedName>
</protein>
<accession>A0A370AYD3</accession>
<dbReference type="AlphaFoldDB" id="A0A370AYD3"/>
<dbReference type="EMBL" id="QQNA01000341">
    <property type="protein sequence ID" value="RDG33462.1"/>
    <property type="molecule type" value="Genomic_DNA"/>
</dbReference>
<gene>
    <name evidence="1" type="ORF">DVH02_31305</name>
</gene>
<evidence type="ECO:0000313" key="1">
    <source>
        <dbReference type="EMBL" id="RDG33462.1"/>
    </source>
</evidence>
<dbReference type="Proteomes" id="UP000253741">
    <property type="component" value="Unassembled WGS sequence"/>
</dbReference>
<name>A0A370AYD3_9ACTN</name>
<evidence type="ECO:0000313" key="2">
    <source>
        <dbReference type="Proteomes" id="UP000253741"/>
    </source>
</evidence>
<reference evidence="1 2" key="1">
    <citation type="submission" date="2018-07" db="EMBL/GenBank/DDBJ databases">
        <title>Streptomyces species from bats.</title>
        <authorList>
            <person name="Dunlap C."/>
        </authorList>
    </citation>
    <scope>NUCLEOTIDE SEQUENCE [LARGE SCALE GENOMIC DNA]</scope>
    <source>
        <strain evidence="1 2">AC230</strain>
    </source>
</reference>
<sequence length="181" mass="19483">MPSVVGLLEERELAARVRAERLREEADRVLAELAEAETEWREWVIARQRVGVVLTAGPGDALVADMPAPVPAPVPVAVPVAVAVVAARPGRMVAVWVQGLDVRVLRENYRAVVEVLALARGADGLATRSAPEIAVALGMELTKRNIEGRVRHTAKRLVERGWLVELSPGRFRLADGPAAAS</sequence>
<dbReference type="OrthoDB" id="4548279at2"/>
<dbReference type="RefSeq" id="WP_114627227.1">
    <property type="nucleotide sequence ID" value="NZ_QQNA01000341.1"/>
</dbReference>
<organism evidence="1 2">
    <name type="scientific">Streptomyces corynorhini</name>
    <dbReference type="NCBI Taxonomy" id="2282652"/>
    <lineage>
        <taxon>Bacteria</taxon>
        <taxon>Bacillati</taxon>
        <taxon>Actinomycetota</taxon>
        <taxon>Actinomycetes</taxon>
        <taxon>Kitasatosporales</taxon>
        <taxon>Streptomycetaceae</taxon>
        <taxon>Streptomyces</taxon>
    </lineage>
</organism>
<comment type="caution">
    <text evidence="1">The sequence shown here is derived from an EMBL/GenBank/DDBJ whole genome shotgun (WGS) entry which is preliminary data.</text>
</comment>